<dbReference type="AlphaFoldDB" id="A0A6J7CXZ6"/>
<sequence length="123" mass="12984">MSETNENTPPRLFGRLAVMVVAGALFAYPFWTSLGNLLNLPSYYQAQFGVSVDTVPWALLVAGVALPVLTFGAAAIAGWKRGAGSMALLFTAGFAAVSATALSILAFEKDIELRLVIDFLTNG</sequence>
<gene>
    <name evidence="2" type="ORF">UFOPK3339_00532</name>
</gene>
<name>A0A6J7CXZ6_9ZZZZ</name>
<protein>
    <submittedName>
        <fullName evidence="2">Unannotated protein</fullName>
    </submittedName>
</protein>
<organism evidence="2">
    <name type="scientific">freshwater metagenome</name>
    <dbReference type="NCBI Taxonomy" id="449393"/>
    <lineage>
        <taxon>unclassified sequences</taxon>
        <taxon>metagenomes</taxon>
        <taxon>ecological metagenomes</taxon>
    </lineage>
</organism>
<accession>A0A6J7CXZ6</accession>
<evidence type="ECO:0000313" key="2">
    <source>
        <dbReference type="EMBL" id="CAB4863662.1"/>
    </source>
</evidence>
<proteinExistence type="predicted"/>
<keyword evidence="1" id="KW-0472">Membrane</keyword>
<evidence type="ECO:0000256" key="1">
    <source>
        <dbReference type="SAM" id="Phobius"/>
    </source>
</evidence>
<dbReference type="InterPro" id="IPR036259">
    <property type="entry name" value="MFS_trans_sf"/>
</dbReference>
<reference evidence="2" key="1">
    <citation type="submission" date="2020-05" db="EMBL/GenBank/DDBJ databases">
        <authorList>
            <person name="Chiriac C."/>
            <person name="Salcher M."/>
            <person name="Ghai R."/>
            <person name="Kavagutti S V."/>
        </authorList>
    </citation>
    <scope>NUCLEOTIDE SEQUENCE</scope>
</reference>
<dbReference type="SUPFAM" id="SSF103473">
    <property type="entry name" value="MFS general substrate transporter"/>
    <property type="match status" value="1"/>
</dbReference>
<feature type="transmembrane region" description="Helical" evidence="1">
    <location>
        <begin position="86"/>
        <end position="107"/>
    </location>
</feature>
<feature type="transmembrane region" description="Helical" evidence="1">
    <location>
        <begin position="12"/>
        <end position="31"/>
    </location>
</feature>
<dbReference type="EMBL" id="CAFBLF010000063">
    <property type="protein sequence ID" value="CAB4863662.1"/>
    <property type="molecule type" value="Genomic_DNA"/>
</dbReference>
<keyword evidence="1" id="KW-0812">Transmembrane</keyword>
<feature type="transmembrane region" description="Helical" evidence="1">
    <location>
        <begin position="57"/>
        <end position="79"/>
    </location>
</feature>
<keyword evidence="1" id="KW-1133">Transmembrane helix</keyword>